<feature type="compositionally biased region" description="Pro residues" evidence="1">
    <location>
        <begin position="86"/>
        <end position="100"/>
    </location>
</feature>
<dbReference type="InterPro" id="IPR029071">
    <property type="entry name" value="Ubiquitin-like_domsf"/>
</dbReference>
<evidence type="ECO:0000256" key="1">
    <source>
        <dbReference type="SAM" id="MobiDB-lite"/>
    </source>
</evidence>
<proteinExistence type="predicted"/>
<dbReference type="Proteomes" id="UP000789739">
    <property type="component" value="Unassembled WGS sequence"/>
</dbReference>
<gene>
    <name evidence="3" type="ORF">PBRASI_LOCUS4927</name>
</gene>
<dbReference type="SMART" id="SM00213">
    <property type="entry name" value="UBQ"/>
    <property type="match status" value="1"/>
</dbReference>
<dbReference type="Gene3D" id="3.10.20.90">
    <property type="entry name" value="Phosphatidylinositol 3-kinase Catalytic Subunit, Chain A, domain 1"/>
    <property type="match status" value="1"/>
</dbReference>
<sequence length="362" mass="40786">MASNSQLLAAAISEITNNLTVTYEDYLLRRNQEPSNRFKELSIDALHQAYLVGGAVNCDETIRQSTVDVSQTDDDDALTDLTTTPTVPPVASPASPPISNDPPVNIHVRTLTGANITIYTPLSTSIAYFKQLVEQKTGVSSQQQRIIFAGKQLDDDRTLVSYKIEEDYSLHMVPRLSAAPQTINYIHADHLDPPYDFDFTNTVDTYRKFMRGAYEYKRPCGWKRIALKVLNAYGSDNTWLGITTTRGFRYESNATEWPVSYHGTGKFEDRTISEDAHQACVDKNKQFNFGHGIYTTPDPEVAEKYAKVFEFEGVEYKVLIQNRVNPNTLVRITKEESGVAEYWIVPNGQDVRPYGICVKKVS</sequence>
<dbReference type="OrthoDB" id="428577at2759"/>
<dbReference type="PANTHER" id="PTHR36649:SF28">
    <property type="entry name" value="UBIQUITIN-LIKE DOMAIN-CONTAINING PROTEIN"/>
    <property type="match status" value="1"/>
</dbReference>
<dbReference type="AlphaFoldDB" id="A0A9N9AZK7"/>
<evidence type="ECO:0000313" key="4">
    <source>
        <dbReference type="Proteomes" id="UP000789739"/>
    </source>
</evidence>
<keyword evidence="4" id="KW-1185">Reference proteome</keyword>
<reference evidence="3" key="1">
    <citation type="submission" date="2021-06" db="EMBL/GenBank/DDBJ databases">
        <authorList>
            <person name="Kallberg Y."/>
            <person name="Tangrot J."/>
            <person name="Rosling A."/>
        </authorList>
    </citation>
    <scope>NUCLEOTIDE SEQUENCE</scope>
    <source>
        <strain evidence="3">BR232B</strain>
    </source>
</reference>
<protein>
    <submittedName>
        <fullName evidence="3">2755_t:CDS:1</fullName>
    </submittedName>
</protein>
<evidence type="ECO:0000313" key="3">
    <source>
        <dbReference type="EMBL" id="CAG8547843.1"/>
    </source>
</evidence>
<dbReference type="InterPro" id="IPR019956">
    <property type="entry name" value="Ubiquitin_dom"/>
</dbReference>
<dbReference type="Pfam" id="PF00240">
    <property type="entry name" value="ubiquitin"/>
    <property type="match status" value="1"/>
</dbReference>
<dbReference type="InterPro" id="IPR000626">
    <property type="entry name" value="Ubiquitin-like_dom"/>
</dbReference>
<name>A0A9N9AZK7_9GLOM</name>
<dbReference type="PRINTS" id="PR00348">
    <property type="entry name" value="UBIQUITIN"/>
</dbReference>
<comment type="caution">
    <text evidence="3">The sequence shown here is derived from an EMBL/GenBank/DDBJ whole genome shotgun (WGS) entry which is preliminary data.</text>
</comment>
<organism evidence="3 4">
    <name type="scientific">Paraglomus brasilianum</name>
    <dbReference type="NCBI Taxonomy" id="144538"/>
    <lineage>
        <taxon>Eukaryota</taxon>
        <taxon>Fungi</taxon>
        <taxon>Fungi incertae sedis</taxon>
        <taxon>Mucoromycota</taxon>
        <taxon>Glomeromycotina</taxon>
        <taxon>Glomeromycetes</taxon>
        <taxon>Paraglomerales</taxon>
        <taxon>Paraglomeraceae</taxon>
        <taxon>Paraglomus</taxon>
    </lineage>
</organism>
<dbReference type="PANTHER" id="PTHR36649">
    <property type="entry name" value="UBIQUITIN-LIKE DOMAIN-CONTAINING PROTEIN"/>
    <property type="match status" value="1"/>
</dbReference>
<feature type="region of interest" description="Disordered" evidence="1">
    <location>
        <begin position="82"/>
        <end position="103"/>
    </location>
</feature>
<feature type="domain" description="Ubiquitin-like" evidence="2">
    <location>
        <begin position="104"/>
        <end position="179"/>
    </location>
</feature>
<dbReference type="PROSITE" id="PS50053">
    <property type="entry name" value="UBIQUITIN_2"/>
    <property type="match status" value="1"/>
</dbReference>
<accession>A0A9N9AZK7</accession>
<evidence type="ECO:0000259" key="2">
    <source>
        <dbReference type="PROSITE" id="PS50053"/>
    </source>
</evidence>
<dbReference type="EMBL" id="CAJVPI010000539">
    <property type="protein sequence ID" value="CAG8547843.1"/>
    <property type="molecule type" value="Genomic_DNA"/>
</dbReference>
<dbReference type="SUPFAM" id="SSF54236">
    <property type="entry name" value="Ubiquitin-like"/>
    <property type="match status" value="1"/>
</dbReference>